<dbReference type="SUPFAM" id="SSF75005">
    <property type="entry name" value="Arabinanase/levansucrase/invertase"/>
    <property type="match status" value="1"/>
</dbReference>
<dbReference type="PANTHER" id="PTHR31953">
    <property type="entry name" value="BETA-FRUCTOFURANOSIDASE, INSOLUBLE ISOENZYME CWINV1-RELATED"/>
    <property type="match status" value="1"/>
</dbReference>
<keyword evidence="6" id="KW-1185">Reference proteome</keyword>
<keyword evidence="3" id="KW-0326">Glycosidase</keyword>
<keyword evidence="2" id="KW-0378">Hydrolase</keyword>
<comment type="caution">
    <text evidence="5">The sequence shown here is derived from an EMBL/GenBank/DDBJ whole genome shotgun (WGS) entry which is preliminary data.</text>
</comment>
<accession>A0A812UL95</accession>
<dbReference type="Pfam" id="PF00251">
    <property type="entry name" value="Glyco_hydro_32N"/>
    <property type="match status" value="1"/>
</dbReference>
<dbReference type="GO" id="GO:0016798">
    <property type="term" value="F:hydrolase activity, acting on glycosyl bonds"/>
    <property type="evidence" value="ECO:0007669"/>
    <property type="project" value="UniProtKB-KW"/>
</dbReference>
<dbReference type="AlphaFoldDB" id="A0A812UL95"/>
<feature type="domain" description="Glycosyl hydrolase family 32 N-terminal" evidence="4">
    <location>
        <begin position="2"/>
        <end position="57"/>
    </location>
</feature>
<evidence type="ECO:0000256" key="1">
    <source>
        <dbReference type="ARBA" id="ARBA00009902"/>
    </source>
</evidence>
<reference evidence="5" key="1">
    <citation type="submission" date="2021-02" db="EMBL/GenBank/DDBJ databases">
        <authorList>
            <person name="Dougan E. K."/>
            <person name="Rhodes N."/>
            <person name="Thang M."/>
            <person name="Chan C."/>
        </authorList>
    </citation>
    <scope>NUCLEOTIDE SEQUENCE</scope>
</reference>
<comment type="similarity">
    <text evidence="1">Belongs to the glycosyl hydrolase 32 family.</text>
</comment>
<dbReference type="InterPro" id="IPR013148">
    <property type="entry name" value="Glyco_hydro_32_N"/>
</dbReference>
<evidence type="ECO:0000313" key="6">
    <source>
        <dbReference type="Proteomes" id="UP000649617"/>
    </source>
</evidence>
<dbReference type="InterPro" id="IPR050551">
    <property type="entry name" value="Fructan_Metab_Enzymes"/>
</dbReference>
<dbReference type="OrthoDB" id="411034at2759"/>
<evidence type="ECO:0000256" key="2">
    <source>
        <dbReference type="ARBA" id="ARBA00022801"/>
    </source>
</evidence>
<dbReference type="Proteomes" id="UP000649617">
    <property type="component" value="Unassembled WGS sequence"/>
</dbReference>
<evidence type="ECO:0000256" key="3">
    <source>
        <dbReference type="ARBA" id="ARBA00023295"/>
    </source>
</evidence>
<dbReference type="Gene3D" id="2.115.10.20">
    <property type="entry name" value="Glycosyl hydrolase domain, family 43"/>
    <property type="match status" value="1"/>
</dbReference>
<organism evidence="5 6">
    <name type="scientific">Symbiodinium pilosum</name>
    <name type="common">Dinoflagellate</name>
    <dbReference type="NCBI Taxonomy" id="2952"/>
    <lineage>
        <taxon>Eukaryota</taxon>
        <taxon>Sar</taxon>
        <taxon>Alveolata</taxon>
        <taxon>Dinophyceae</taxon>
        <taxon>Suessiales</taxon>
        <taxon>Symbiodiniaceae</taxon>
        <taxon>Symbiodinium</taxon>
    </lineage>
</organism>
<gene>
    <name evidence="5" type="primary">CWINV3</name>
    <name evidence="5" type="ORF">SPIL2461_LOCUS15437</name>
</gene>
<protein>
    <submittedName>
        <fullName evidence="5">CWINV3 protein</fullName>
    </submittedName>
</protein>
<proteinExistence type="inferred from homology"/>
<evidence type="ECO:0000313" key="5">
    <source>
        <dbReference type="EMBL" id="CAE7573020.1"/>
    </source>
</evidence>
<dbReference type="InterPro" id="IPR023296">
    <property type="entry name" value="Glyco_hydro_beta-prop_sf"/>
</dbReference>
<dbReference type="EMBL" id="CAJNIZ010037779">
    <property type="protein sequence ID" value="CAE7573020.1"/>
    <property type="molecule type" value="Genomic_DNA"/>
</dbReference>
<evidence type="ECO:0000259" key="4">
    <source>
        <dbReference type="Pfam" id="PF00251"/>
    </source>
</evidence>
<feature type="non-terminal residue" evidence="5">
    <location>
        <position position="1"/>
    </location>
</feature>
<sequence length="58" mass="6572">SFIRNGSPAWLDYGFYYASKSFYDPILKIQIIFGWIGEHGPAKGWSGAQSLPRAVEYD</sequence>
<feature type="non-terminal residue" evidence="5">
    <location>
        <position position="58"/>
    </location>
</feature>
<name>A0A812UL95_SYMPI</name>